<gene>
    <name evidence="2" type="ORF">C1I91_18490</name>
</gene>
<dbReference type="KEGG" id="cmah:C1I91_18490"/>
<dbReference type="RefSeq" id="WP_128214198.1">
    <property type="nucleotide sequence ID" value="NZ_CP025746.1"/>
</dbReference>
<feature type="compositionally biased region" description="Basic and acidic residues" evidence="1">
    <location>
        <begin position="14"/>
        <end position="31"/>
    </location>
</feature>
<feature type="region of interest" description="Disordered" evidence="1">
    <location>
        <begin position="1"/>
        <end position="31"/>
    </location>
</feature>
<sequence>MEISKVSRSIQTRDYNDYTKEKDKSKEQEDKTKYLKDSLVLSDKGSLVSGDYIMEMFRWTSEIGSTGSKDNEGYIKGAVEKYNDIRKQISDEGTEDSVKQEKLSRLDRAFEMDADLYASSVKIKIWLIENHNNLGINYGGHKEFDDSIDKETQNNIYHDVREMFFNAKRYYENNGSLEGITSKQITGASKTMSFEDLSLLNTMEKNSDQYFGSDITEDSDTDSLKAELKEKISSIGFSEFTKNIFFDYIDKRYTKQ</sequence>
<dbReference type="AlphaFoldDB" id="A0A410DWM1"/>
<proteinExistence type="predicted"/>
<dbReference type="EMBL" id="CP025746">
    <property type="protein sequence ID" value="QAA33475.1"/>
    <property type="molecule type" value="Genomic_DNA"/>
</dbReference>
<name>A0A410DWM1_9CLOT</name>
<dbReference type="Proteomes" id="UP000286268">
    <property type="component" value="Chromosome"/>
</dbReference>
<evidence type="ECO:0000313" key="2">
    <source>
        <dbReference type="EMBL" id="QAA33475.1"/>
    </source>
</evidence>
<reference evidence="2 3" key="1">
    <citation type="submission" date="2018-01" db="EMBL/GenBank/DDBJ databases">
        <title>Genome Sequencing and Assembly of Anaerobacter polyendosporus strain CT4.</title>
        <authorList>
            <person name="Tachaapaikoon C."/>
            <person name="Sutheeworapong S."/>
            <person name="Jenjaroenpun P."/>
            <person name="Wongsurawat T."/>
            <person name="Nookeaw I."/>
            <person name="Cheawchanlertfa P."/>
            <person name="Kosugi A."/>
            <person name="Cheevadhanarak S."/>
            <person name="Ratanakhanokchai K."/>
        </authorList>
    </citation>
    <scope>NUCLEOTIDE SEQUENCE [LARGE SCALE GENOMIC DNA]</scope>
    <source>
        <strain evidence="2 3">CT4</strain>
    </source>
</reference>
<protein>
    <submittedName>
        <fullName evidence="2">Uncharacterized protein</fullName>
    </submittedName>
</protein>
<evidence type="ECO:0000256" key="1">
    <source>
        <dbReference type="SAM" id="MobiDB-lite"/>
    </source>
</evidence>
<evidence type="ECO:0000313" key="3">
    <source>
        <dbReference type="Proteomes" id="UP000286268"/>
    </source>
</evidence>
<accession>A0A410DWM1</accession>
<organism evidence="2 3">
    <name type="scientific">Clostridium manihotivorum</name>
    <dbReference type="NCBI Taxonomy" id="2320868"/>
    <lineage>
        <taxon>Bacteria</taxon>
        <taxon>Bacillati</taxon>
        <taxon>Bacillota</taxon>
        <taxon>Clostridia</taxon>
        <taxon>Eubacteriales</taxon>
        <taxon>Clostridiaceae</taxon>
        <taxon>Clostridium</taxon>
    </lineage>
</organism>
<feature type="compositionally biased region" description="Polar residues" evidence="1">
    <location>
        <begin position="1"/>
        <end position="13"/>
    </location>
</feature>
<keyword evidence="3" id="KW-1185">Reference proteome</keyword>